<comment type="caution">
    <text evidence="2">The sequence shown here is derived from an EMBL/GenBank/DDBJ whole genome shotgun (WGS) entry which is preliminary data.</text>
</comment>
<name>A0A318S7E2_9DEIO</name>
<protein>
    <recommendedName>
        <fullName evidence="4">HYR domain-containing protein</fullName>
    </recommendedName>
</protein>
<feature type="signal peptide" evidence="1">
    <location>
        <begin position="1"/>
        <end position="32"/>
    </location>
</feature>
<keyword evidence="3" id="KW-1185">Reference proteome</keyword>
<dbReference type="EMBL" id="QJSX01000016">
    <property type="protein sequence ID" value="PYE50951.1"/>
    <property type="molecule type" value="Genomic_DNA"/>
</dbReference>
<dbReference type="AlphaFoldDB" id="A0A318S7E2"/>
<organism evidence="2 3">
    <name type="scientific">Deinococcus yavapaiensis KR-236</name>
    <dbReference type="NCBI Taxonomy" id="694435"/>
    <lineage>
        <taxon>Bacteria</taxon>
        <taxon>Thermotogati</taxon>
        <taxon>Deinococcota</taxon>
        <taxon>Deinococci</taxon>
        <taxon>Deinococcales</taxon>
        <taxon>Deinococcaceae</taxon>
        <taxon>Deinococcus</taxon>
    </lineage>
</organism>
<keyword evidence="1" id="KW-0732">Signal</keyword>
<feature type="chain" id="PRO_5016335007" description="HYR domain-containing protein" evidence="1">
    <location>
        <begin position="33"/>
        <end position="484"/>
    </location>
</feature>
<dbReference type="NCBIfam" id="NF038133">
    <property type="entry name" value="choice_anch_L"/>
    <property type="match status" value="1"/>
</dbReference>
<accession>A0A318S7E2</accession>
<sequence length="484" mass="49963">MHSQRTLTRASATAVLSTLLLMACSQAPNAPAGRTRLPEASSPRPNLQALSVGAFVTSDLTTPGNSPTVLAQTLVGSGVTISSASFTGAPQAGGSFMGGLGIIDFGAGVVLSSGNIADIRGPNDSGSVTTAYGNPGDIDLANLSGVNTTDAARLDFQFTPDADTVYFSYVFSSEEYDEFVGSQFNDVFAFYVNGQNCATIGSPAVPVTVNTVNQGTNSSLYVKNNNPAMLNTQMDGLTVTLTCEAPVNKNTLNTLSLRIADGSDYSLDSAVMIKAGSFSTTPPAGDTTPPTITITTPTAGAQYTLGQFVLAAFTCTDEAGGSGVASCVGSTANGAALNTATIGPKTLKVNAADTSGNTASKSANYSVVYPFTGFFQPVDNLPAVNTVKAGSSIPVKFSLGGNQGLNIFAPNFPTSTQMTCDASAIIDPIEETVTAGGSSLSYDAVTNQYVYVWKTDKAWANTCRKLMVKFADGTERVAHFRFSR</sequence>
<gene>
    <name evidence="2" type="ORF">DES52_11618</name>
</gene>
<dbReference type="PROSITE" id="PS51257">
    <property type="entry name" value="PROKAR_LIPOPROTEIN"/>
    <property type="match status" value="1"/>
</dbReference>
<dbReference type="InterPro" id="IPR049804">
    <property type="entry name" value="Choice_anch_L"/>
</dbReference>
<dbReference type="Proteomes" id="UP000248326">
    <property type="component" value="Unassembled WGS sequence"/>
</dbReference>
<evidence type="ECO:0000256" key="1">
    <source>
        <dbReference type="SAM" id="SignalP"/>
    </source>
</evidence>
<evidence type="ECO:0000313" key="2">
    <source>
        <dbReference type="EMBL" id="PYE50951.1"/>
    </source>
</evidence>
<evidence type="ECO:0008006" key="4">
    <source>
        <dbReference type="Google" id="ProtNLM"/>
    </source>
</evidence>
<dbReference type="NCBIfam" id="NF038114">
    <property type="entry name" value="rightmost"/>
    <property type="match status" value="1"/>
</dbReference>
<proteinExistence type="predicted"/>
<evidence type="ECO:0000313" key="3">
    <source>
        <dbReference type="Proteomes" id="UP000248326"/>
    </source>
</evidence>
<reference evidence="2 3" key="1">
    <citation type="submission" date="2018-06" db="EMBL/GenBank/DDBJ databases">
        <title>Genomic Encyclopedia of Type Strains, Phase IV (KMG-IV): sequencing the most valuable type-strain genomes for metagenomic binning, comparative biology and taxonomic classification.</title>
        <authorList>
            <person name="Goeker M."/>
        </authorList>
    </citation>
    <scope>NUCLEOTIDE SEQUENCE [LARGE SCALE GENOMIC DNA]</scope>
    <source>
        <strain evidence="2 3">DSM 18048</strain>
    </source>
</reference>